<dbReference type="SUPFAM" id="SSF54292">
    <property type="entry name" value="2Fe-2S ferredoxin-like"/>
    <property type="match status" value="1"/>
</dbReference>
<dbReference type="Pfam" id="PF22151">
    <property type="entry name" value="Fer4_NDSU1"/>
    <property type="match status" value="1"/>
</dbReference>
<keyword evidence="4" id="KW-0004">4Fe-4S</keyword>
<evidence type="ECO:0000259" key="14">
    <source>
        <dbReference type="PROSITE" id="PS51669"/>
    </source>
</evidence>
<dbReference type="GO" id="GO:0005743">
    <property type="term" value="C:mitochondrial inner membrane"/>
    <property type="evidence" value="ECO:0007669"/>
    <property type="project" value="UniProtKB-ARBA"/>
</dbReference>
<dbReference type="Pfam" id="PF00384">
    <property type="entry name" value="Molybdopterin"/>
    <property type="match status" value="1"/>
</dbReference>
<evidence type="ECO:0000313" key="16">
    <source>
        <dbReference type="EMBL" id="KAF6020436.1"/>
    </source>
</evidence>
<dbReference type="InterPro" id="IPR006656">
    <property type="entry name" value="Mopterin_OxRdtase"/>
</dbReference>
<evidence type="ECO:0000256" key="5">
    <source>
        <dbReference type="ARBA" id="ARBA00022723"/>
    </source>
</evidence>
<dbReference type="AlphaFoldDB" id="A0A7J7J454"/>
<dbReference type="PROSITE" id="PS00641">
    <property type="entry name" value="COMPLEX1_75K_1"/>
    <property type="match status" value="1"/>
</dbReference>
<sequence>MLGYRFLSKLKHVLRPRPTPSVGFARSQEAQAVANKLEVFIDDQKVVVDPGTTVLQACAMAGVEIPRFCYHDRLSVAGNCRMCLVEVEKSPKPVASCAMPVMNGMRVKTDSPVSRKAREGVMEFLLVNHPLDCPICDQGGECDLQDQSMAFGGDKSRFVDNEYTGKRAVEDKDIGPLVKTIMTRCIQCTRCVRFASEVAGVEDLGTTGRGNDMQIGTYVEKLFASELSGNVIDLCPVGALTGKPYAFTSRPWELRRVESIDVMDACGSNITIGMRSGEVMRIVPRVNEEINEEWICDKARFAIDGLSVQRLTSPMVKSPEGYLENCDWEDALFCAAEKITRAGAGNVAAVAGSLVDAESLVALRDFLHRLGSETLTVNSEHPSDHLVNDLRASYIFNSGIVSVEDADHVLFIGGNPRLDAPVLNARVRKCWIHNELEVSLIGQDVDLTYHHNHLGETLSTLEQLLDGSHAFAKTMYAAKRPLIIVNGKILCGENGSRVQDLALKLANKLSQQHAEDGWNVYNVLQTEASRVAALDLGYKSSSKSALTKQTKVLYLLGADDEVINRADLADDCFIIYQGHHGDRGAAIADLVLPGACYTEKNATYVNTEGRAQQTRQAATPPGLAREDWKIIRALSEICGVTLPYSSLSTARQRLCEVSPSFSRYGDQEEALFFQQVVSLSEDSSESGATNEKLTNDMKDLSHFYMTNSISRASRTMAKCVQAFKDKD</sequence>
<dbReference type="InterPro" id="IPR015405">
    <property type="entry name" value="NDUFS1-like_C"/>
</dbReference>
<dbReference type="GO" id="GO:0008137">
    <property type="term" value="F:NADH dehydrogenase (ubiquinone) activity"/>
    <property type="evidence" value="ECO:0007669"/>
    <property type="project" value="UniProtKB-EC"/>
</dbReference>
<dbReference type="GO" id="GO:0051539">
    <property type="term" value="F:4 iron, 4 sulfur cluster binding"/>
    <property type="evidence" value="ECO:0007669"/>
    <property type="project" value="UniProtKB-KW"/>
</dbReference>
<comment type="caution">
    <text evidence="16">The sequence shown here is derived from an EMBL/GenBank/DDBJ whole genome shotgun (WGS) entry which is preliminary data.</text>
</comment>
<protein>
    <recommendedName>
        <fullName evidence="3">NADH-ubiquinone oxidoreductase 75 kDa subunit, mitochondrial</fullName>
    </recommendedName>
</protein>
<dbReference type="EMBL" id="VXIV02003173">
    <property type="protein sequence ID" value="KAF6020436.1"/>
    <property type="molecule type" value="Genomic_DNA"/>
</dbReference>
<dbReference type="PROSITE" id="PS00643">
    <property type="entry name" value="COMPLEX1_75K_3"/>
    <property type="match status" value="1"/>
</dbReference>
<evidence type="ECO:0000256" key="2">
    <source>
        <dbReference type="ARBA" id="ARBA00005404"/>
    </source>
</evidence>
<evidence type="ECO:0000256" key="6">
    <source>
        <dbReference type="ARBA" id="ARBA00022967"/>
    </source>
</evidence>
<dbReference type="FunFam" id="3.30.70.20:FF:000002">
    <property type="entry name" value="NADH-ubiquinone oxidoreductase 75 kDa subunit"/>
    <property type="match status" value="1"/>
</dbReference>
<accession>A0A7J7J454</accession>
<dbReference type="PANTHER" id="PTHR43105">
    <property type="entry name" value="RESPIRATORY NITRATE REDUCTASE"/>
    <property type="match status" value="1"/>
</dbReference>
<dbReference type="InterPro" id="IPR006963">
    <property type="entry name" value="Mopterin_OxRdtase_4Fe-4S_dom"/>
</dbReference>
<dbReference type="OrthoDB" id="10249365at2759"/>
<evidence type="ECO:0000256" key="11">
    <source>
        <dbReference type="ARBA" id="ARBA00049551"/>
    </source>
</evidence>
<evidence type="ECO:0000256" key="4">
    <source>
        <dbReference type="ARBA" id="ARBA00022485"/>
    </source>
</evidence>
<dbReference type="InterPro" id="IPR036010">
    <property type="entry name" value="2Fe-2S_ferredoxin-like_sf"/>
</dbReference>
<dbReference type="SMART" id="SM00929">
    <property type="entry name" value="NADH-G_4Fe-4S_3"/>
    <property type="match status" value="1"/>
</dbReference>
<keyword evidence="8" id="KW-0411">Iron-sulfur</keyword>
<evidence type="ECO:0000259" key="15">
    <source>
        <dbReference type="PROSITE" id="PS51839"/>
    </source>
</evidence>
<comment type="cofactor">
    <cofactor evidence="1">
        <name>[4Fe-4S] cluster</name>
        <dbReference type="ChEBI" id="CHEBI:49883"/>
    </cofactor>
</comment>
<dbReference type="InterPro" id="IPR019574">
    <property type="entry name" value="NADH_UbQ_OxRdtase_Gsu_4Fe4S-bd"/>
</dbReference>
<evidence type="ECO:0000256" key="7">
    <source>
        <dbReference type="ARBA" id="ARBA00023004"/>
    </source>
</evidence>
<dbReference type="InterPro" id="IPR001041">
    <property type="entry name" value="2Fe-2S_ferredoxin-type"/>
</dbReference>
<evidence type="ECO:0000256" key="3">
    <source>
        <dbReference type="ARBA" id="ARBA00013888"/>
    </source>
</evidence>
<keyword evidence="5" id="KW-0479">Metal-binding</keyword>
<dbReference type="FunFam" id="3.30.200.210:FF:000002">
    <property type="entry name" value="NADH-ubiquinone oxidoreductase 75 kDa subunit"/>
    <property type="match status" value="1"/>
</dbReference>
<evidence type="ECO:0000313" key="17">
    <source>
        <dbReference type="Proteomes" id="UP000593567"/>
    </source>
</evidence>
<keyword evidence="6" id="KW-1278">Translocase</keyword>
<name>A0A7J7J454_BUGNE</name>
<comment type="catalytic activity">
    <reaction evidence="11">
        <text>a ubiquinone + NADH + 5 H(+)(in) = a ubiquinol + NAD(+) + 4 H(+)(out)</text>
        <dbReference type="Rhea" id="RHEA:29091"/>
        <dbReference type="Rhea" id="RHEA-COMP:9565"/>
        <dbReference type="Rhea" id="RHEA-COMP:9566"/>
        <dbReference type="ChEBI" id="CHEBI:15378"/>
        <dbReference type="ChEBI" id="CHEBI:16389"/>
        <dbReference type="ChEBI" id="CHEBI:17976"/>
        <dbReference type="ChEBI" id="CHEBI:57540"/>
        <dbReference type="ChEBI" id="CHEBI:57945"/>
        <dbReference type="EC" id="7.1.1.2"/>
    </reaction>
</comment>
<dbReference type="InterPro" id="IPR054351">
    <property type="entry name" value="NADH_UbQ_OxRdtase_ferredoxin"/>
</dbReference>
<dbReference type="CDD" id="cd00207">
    <property type="entry name" value="fer2"/>
    <property type="match status" value="1"/>
</dbReference>
<evidence type="ECO:0000256" key="8">
    <source>
        <dbReference type="ARBA" id="ARBA00023014"/>
    </source>
</evidence>
<organism evidence="16 17">
    <name type="scientific">Bugula neritina</name>
    <name type="common">Brown bryozoan</name>
    <name type="synonym">Sertularia neritina</name>
    <dbReference type="NCBI Taxonomy" id="10212"/>
    <lineage>
        <taxon>Eukaryota</taxon>
        <taxon>Metazoa</taxon>
        <taxon>Spiralia</taxon>
        <taxon>Lophotrochozoa</taxon>
        <taxon>Bryozoa</taxon>
        <taxon>Gymnolaemata</taxon>
        <taxon>Cheilostomatida</taxon>
        <taxon>Flustrina</taxon>
        <taxon>Buguloidea</taxon>
        <taxon>Bugulidae</taxon>
        <taxon>Bugula</taxon>
    </lineage>
</organism>
<evidence type="ECO:0000256" key="9">
    <source>
        <dbReference type="ARBA" id="ARBA00023027"/>
    </source>
</evidence>
<dbReference type="PROSITE" id="PS51839">
    <property type="entry name" value="4FE4S_HC3"/>
    <property type="match status" value="1"/>
</dbReference>
<comment type="similarity">
    <text evidence="2 12">Belongs to the complex I 75 kDa subunit family.</text>
</comment>
<dbReference type="PROSITE" id="PS00642">
    <property type="entry name" value="COMPLEX1_75K_2"/>
    <property type="match status" value="1"/>
</dbReference>
<evidence type="ECO:0000256" key="12">
    <source>
        <dbReference type="RuleBase" id="RU004523"/>
    </source>
</evidence>
<dbReference type="InterPro" id="IPR010228">
    <property type="entry name" value="NADH_UbQ_OxRdtase_Gsu"/>
</dbReference>
<dbReference type="Gene3D" id="3.30.200.210">
    <property type="match status" value="1"/>
</dbReference>
<dbReference type="GO" id="GO:0045271">
    <property type="term" value="C:respiratory chain complex I"/>
    <property type="evidence" value="ECO:0007669"/>
    <property type="project" value="UniProtKB-ARBA"/>
</dbReference>
<keyword evidence="17" id="KW-1185">Reference proteome</keyword>
<dbReference type="Pfam" id="PF10588">
    <property type="entry name" value="NADH-G_4Fe-4S_3"/>
    <property type="match status" value="1"/>
</dbReference>
<feature type="domain" description="4Fe-4S His(Cys)3-ligated-type" evidence="15">
    <location>
        <begin position="113"/>
        <end position="152"/>
    </location>
</feature>
<dbReference type="Gene3D" id="3.10.20.740">
    <property type="match status" value="1"/>
</dbReference>
<comment type="cofactor">
    <cofactor evidence="10">
        <name>[2Fe-2S] cluster</name>
        <dbReference type="ChEBI" id="CHEBI:190135"/>
    </cofactor>
</comment>
<dbReference type="InterPro" id="IPR000283">
    <property type="entry name" value="NADH_UbQ_OxRdtase_75kDa_su_CS"/>
</dbReference>
<evidence type="ECO:0000259" key="13">
    <source>
        <dbReference type="PROSITE" id="PS51085"/>
    </source>
</evidence>
<dbReference type="SUPFAM" id="SSF54862">
    <property type="entry name" value="4Fe-4S ferredoxins"/>
    <property type="match status" value="1"/>
</dbReference>
<feature type="domain" description="2Fe-2S ferredoxin-type" evidence="13">
    <location>
        <begin position="35"/>
        <end position="113"/>
    </location>
</feature>
<dbReference type="GO" id="GO:0046872">
    <property type="term" value="F:metal ion binding"/>
    <property type="evidence" value="ECO:0007669"/>
    <property type="project" value="UniProtKB-KW"/>
</dbReference>
<dbReference type="InterPro" id="IPR050123">
    <property type="entry name" value="Prok_molybdopt-oxidoreductase"/>
</dbReference>
<dbReference type="Pfam" id="PF09326">
    <property type="entry name" value="NADH_dhqG_C"/>
    <property type="match status" value="1"/>
</dbReference>
<dbReference type="PANTHER" id="PTHR43105:SF13">
    <property type="entry name" value="NADH-UBIQUINONE OXIDOREDUCTASE 75 KDA SUBUNIT, MITOCHONDRIAL"/>
    <property type="match status" value="1"/>
</dbReference>
<feature type="domain" description="4Fe-4S Mo/W bis-MGD-type" evidence="14">
    <location>
        <begin position="254"/>
        <end position="310"/>
    </location>
</feature>
<keyword evidence="7" id="KW-0408">Iron</keyword>
<dbReference type="GO" id="GO:0042773">
    <property type="term" value="P:ATP synthesis coupled electron transport"/>
    <property type="evidence" value="ECO:0007669"/>
    <property type="project" value="InterPro"/>
</dbReference>
<dbReference type="Pfam" id="PF22117">
    <property type="entry name" value="Fer4_Nqo3"/>
    <property type="match status" value="1"/>
</dbReference>
<dbReference type="Proteomes" id="UP000593567">
    <property type="component" value="Unassembled WGS sequence"/>
</dbReference>
<evidence type="ECO:0000256" key="1">
    <source>
        <dbReference type="ARBA" id="ARBA00001966"/>
    </source>
</evidence>
<dbReference type="Gene3D" id="3.40.50.740">
    <property type="match status" value="1"/>
</dbReference>
<dbReference type="SUPFAM" id="SSF53706">
    <property type="entry name" value="Formate dehydrogenase/DMSO reductase, domains 1-3"/>
    <property type="match status" value="1"/>
</dbReference>
<dbReference type="GO" id="GO:0016651">
    <property type="term" value="F:oxidoreductase activity, acting on NAD(P)H"/>
    <property type="evidence" value="ECO:0007669"/>
    <property type="project" value="InterPro"/>
</dbReference>
<dbReference type="Gene3D" id="3.30.70.20">
    <property type="match status" value="1"/>
</dbReference>
<dbReference type="PROSITE" id="PS51085">
    <property type="entry name" value="2FE2S_FER_2"/>
    <property type="match status" value="1"/>
</dbReference>
<keyword evidence="9" id="KW-0520">NAD</keyword>
<dbReference type="PROSITE" id="PS51669">
    <property type="entry name" value="4FE4S_MOW_BIS_MGD"/>
    <property type="match status" value="1"/>
</dbReference>
<evidence type="ECO:0000256" key="10">
    <source>
        <dbReference type="ARBA" id="ARBA00034078"/>
    </source>
</evidence>
<proteinExistence type="inferred from homology"/>
<dbReference type="Pfam" id="PF13510">
    <property type="entry name" value="Fer2_4"/>
    <property type="match status" value="1"/>
</dbReference>
<dbReference type="NCBIfam" id="TIGR01973">
    <property type="entry name" value="NuoG"/>
    <property type="match status" value="1"/>
</dbReference>
<gene>
    <name evidence="16" type="ORF">EB796_021239</name>
</gene>
<reference evidence="16" key="1">
    <citation type="submission" date="2020-06" db="EMBL/GenBank/DDBJ databases">
        <title>Draft genome of Bugula neritina, a colonial animal packing powerful symbionts and potential medicines.</title>
        <authorList>
            <person name="Rayko M."/>
        </authorList>
    </citation>
    <scope>NUCLEOTIDE SEQUENCE [LARGE SCALE GENOMIC DNA]</scope>
    <source>
        <strain evidence="16">Kwan_BN1</strain>
    </source>
</reference>
<dbReference type="FunFam" id="3.10.20.740:FF:000001">
    <property type="entry name" value="NADH-quinone oxidoreductase subunit G"/>
    <property type="match status" value="1"/>
</dbReference>